<evidence type="ECO:0000313" key="3">
    <source>
        <dbReference type="EMBL" id="CAB4180906.1"/>
    </source>
</evidence>
<name>A0A6J5PYB5_9CAUD</name>
<dbReference type="EMBL" id="LR797362">
    <property type="protein sequence ID" value="CAB4210470.1"/>
    <property type="molecule type" value="Genomic_DNA"/>
</dbReference>
<evidence type="ECO:0000313" key="6">
    <source>
        <dbReference type="EMBL" id="CAB5227325.1"/>
    </source>
</evidence>
<dbReference type="EMBL" id="LR796935">
    <property type="protein sequence ID" value="CAB4176132.1"/>
    <property type="molecule type" value="Genomic_DNA"/>
</dbReference>
<evidence type="ECO:0000313" key="4">
    <source>
        <dbReference type="EMBL" id="CAB4198284.1"/>
    </source>
</evidence>
<sequence>MILSSSDIKILRWYKAMGVDEIHSNNTRTYIKKNPTENPSPVKPSLRLSFRQNKKNYVENRETLSRLAVPLFSKPLPWLSKMQNQVAEVAEVAVKNSQIPNNLLDVNILLDMTASEIYSYAYKIKDSSG</sequence>
<reference evidence="2" key="1">
    <citation type="submission" date="2020-05" db="EMBL/GenBank/DDBJ databases">
        <authorList>
            <person name="Chiriac C."/>
            <person name="Salcher M."/>
            <person name="Ghai R."/>
            <person name="Kavagutti S V."/>
        </authorList>
    </citation>
    <scope>NUCLEOTIDE SEQUENCE</scope>
</reference>
<evidence type="ECO:0000313" key="5">
    <source>
        <dbReference type="EMBL" id="CAB4210470.1"/>
    </source>
</evidence>
<dbReference type="EMBL" id="LR797006">
    <property type="protein sequence ID" value="CAB4180906.1"/>
    <property type="molecule type" value="Genomic_DNA"/>
</dbReference>
<proteinExistence type="predicted"/>
<protein>
    <submittedName>
        <fullName evidence="2">Uncharacterized protein</fullName>
    </submittedName>
</protein>
<organism evidence="2">
    <name type="scientific">uncultured Caudovirales phage</name>
    <dbReference type="NCBI Taxonomy" id="2100421"/>
    <lineage>
        <taxon>Viruses</taxon>
        <taxon>Duplodnaviria</taxon>
        <taxon>Heunggongvirae</taxon>
        <taxon>Uroviricota</taxon>
        <taxon>Caudoviricetes</taxon>
        <taxon>Peduoviridae</taxon>
        <taxon>Maltschvirus</taxon>
        <taxon>Maltschvirus maltsch</taxon>
    </lineage>
</organism>
<evidence type="ECO:0000313" key="2">
    <source>
        <dbReference type="EMBL" id="CAB4176132.1"/>
    </source>
</evidence>
<dbReference type="EMBL" id="LR798374">
    <property type="protein sequence ID" value="CAB5227325.1"/>
    <property type="molecule type" value="Genomic_DNA"/>
</dbReference>
<gene>
    <name evidence="3" type="ORF">UFOVP1074_28</name>
    <name evidence="4" type="ORF">UFOVP1310_53</name>
    <name evidence="5" type="ORF">UFOVP1424_19</name>
    <name evidence="6" type="ORF">UFOVP1521_19</name>
    <name evidence="1" type="ORF">UFOVP899_10</name>
    <name evidence="2" type="ORF">UFOVP987_9</name>
</gene>
<accession>A0A6J5PYB5</accession>
<evidence type="ECO:0000313" key="1">
    <source>
        <dbReference type="EMBL" id="CAB4168880.1"/>
    </source>
</evidence>
<dbReference type="EMBL" id="LR796840">
    <property type="protein sequence ID" value="CAB4168880.1"/>
    <property type="molecule type" value="Genomic_DNA"/>
</dbReference>
<dbReference type="EMBL" id="LR797262">
    <property type="protein sequence ID" value="CAB4198284.1"/>
    <property type="molecule type" value="Genomic_DNA"/>
</dbReference>